<dbReference type="EMBL" id="JBAWTH010000067">
    <property type="protein sequence ID" value="KAL2280396.1"/>
    <property type="molecule type" value="Genomic_DNA"/>
</dbReference>
<evidence type="ECO:0008006" key="3">
    <source>
        <dbReference type="Google" id="ProtNLM"/>
    </source>
</evidence>
<accession>A0ABR4ED99</accession>
<name>A0ABR4ED99_9PEZI</name>
<evidence type="ECO:0000313" key="1">
    <source>
        <dbReference type="EMBL" id="KAL2280396.1"/>
    </source>
</evidence>
<evidence type="ECO:0000313" key="2">
    <source>
        <dbReference type="Proteomes" id="UP001600888"/>
    </source>
</evidence>
<organism evidence="1 2">
    <name type="scientific">Diaporthe vaccinii</name>
    <dbReference type="NCBI Taxonomy" id="105482"/>
    <lineage>
        <taxon>Eukaryota</taxon>
        <taxon>Fungi</taxon>
        <taxon>Dikarya</taxon>
        <taxon>Ascomycota</taxon>
        <taxon>Pezizomycotina</taxon>
        <taxon>Sordariomycetes</taxon>
        <taxon>Sordariomycetidae</taxon>
        <taxon>Diaporthales</taxon>
        <taxon>Diaporthaceae</taxon>
        <taxon>Diaporthe</taxon>
        <taxon>Diaporthe eres species complex</taxon>
    </lineage>
</organism>
<keyword evidence="2" id="KW-1185">Reference proteome</keyword>
<dbReference type="Proteomes" id="UP001600888">
    <property type="component" value="Unassembled WGS sequence"/>
</dbReference>
<comment type="caution">
    <text evidence="1">The sequence shown here is derived from an EMBL/GenBank/DDBJ whole genome shotgun (WGS) entry which is preliminary data.</text>
</comment>
<reference evidence="1 2" key="1">
    <citation type="submission" date="2024-03" db="EMBL/GenBank/DDBJ databases">
        <title>A high-quality draft genome sequence of Diaporthe vaccinii, a causative agent of upright dieback and viscid rot disease in cranberry plants.</title>
        <authorList>
            <person name="Sarrasin M."/>
            <person name="Lang B.F."/>
            <person name="Burger G."/>
        </authorList>
    </citation>
    <scope>NUCLEOTIDE SEQUENCE [LARGE SCALE GENOMIC DNA]</scope>
    <source>
        <strain evidence="1 2">IS7</strain>
    </source>
</reference>
<sequence>MYKVEPVITTGFPRKTCFSSLGQPVECERLPQAKMRPSTISLASFAMLGGFDIAHAVCTGSNLAIGTPVDLGTGNTQYNVYDTTCKTVQNLQISTSIGPCISEYFLCAVGTKTIEGYDDPTTGISYNCQADTTSESCGSDVVSLCCSEGFRA</sequence>
<gene>
    <name evidence="1" type="ORF">FJTKL_12629</name>
</gene>
<proteinExistence type="predicted"/>
<protein>
    <recommendedName>
        <fullName evidence="3">Hydrophobin</fullName>
    </recommendedName>
</protein>